<organism evidence="1 2">
    <name type="scientific">Colletotrichum truncatum</name>
    <name type="common">Anthracnose fungus</name>
    <name type="synonym">Colletotrichum capsici</name>
    <dbReference type="NCBI Taxonomy" id="5467"/>
    <lineage>
        <taxon>Eukaryota</taxon>
        <taxon>Fungi</taxon>
        <taxon>Dikarya</taxon>
        <taxon>Ascomycota</taxon>
        <taxon>Pezizomycotina</taxon>
        <taxon>Sordariomycetes</taxon>
        <taxon>Hypocreomycetidae</taxon>
        <taxon>Glomerellales</taxon>
        <taxon>Glomerellaceae</taxon>
        <taxon>Colletotrichum</taxon>
        <taxon>Colletotrichum truncatum species complex</taxon>
    </lineage>
</organism>
<dbReference type="Proteomes" id="UP000805649">
    <property type="component" value="Unassembled WGS sequence"/>
</dbReference>
<reference evidence="1 2" key="1">
    <citation type="journal article" date="2020" name="Phytopathology">
        <title>Genome Sequence Resources of Colletotrichum truncatum, C. plurivorum, C. musicola, and C. sojae: Four Species Pathogenic to Soybean (Glycine max).</title>
        <authorList>
            <person name="Rogerio F."/>
            <person name="Boufleur T.R."/>
            <person name="Ciampi-Guillardi M."/>
            <person name="Sukno S.A."/>
            <person name="Thon M.R."/>
            <person name="Massola Junior N.S."/>
            <person name="Baroncelli R."/>
        </authorList>
    </citation>
    <scope>NUCLEOTIDE SEQUENCE [LARGE SCALE GENOMIC DNA]</scope>
    <source>
        <strain evidence="1 2">CMES1059</strain>
    </source>
</reference>
<keyword evidence="2" id="KW-1185">Reference proteome</keyword>
<proteinExistence type="predicted"/>
<evidence type="ECO:0000313" key="1">
    <source>
        <dbReference type="EMBL" id="KAL0944779.1"/>
    </source>
</evidence>
<comment type="caution">
    <text evidence="1">The sequence shown here is derived from an EMBL/GenBank/DDBJ whole genome shotgun (WGS) entry which is preliminary data.</text>
</comment>
<evidence type="ECO:0000313" key="2">
    <source>
        <dbReference type="Proteomes" id="UP000805649"/>
    </source>
</evidence>
<gene>
    <name evidence="1" type="ORF">CTRU02_202666</name>
</gene>
<dbReference type="EMBL" id="VUJX02000001">
    <property type="protein sequence ID" value="KAL0944779.1"/>
    <property type="molecule type" value="Genomic_DNA"/>
</dbReference>
<sequence>MSQFCTNPETEAGIAYAKIKAVYPKLTRDMIIKRSPEQLVECPTVKGALGSVKQLMAPTAEELYKNIQSYVESRERNNHLKRNVDVEFWPLVKVVRIYTKAAALATGAVIVDLPGIQDSNAARAAVAQDYIKSCTGLWIVSPINRAVDDKTAKSLLGNTFKRQLKYDDIYSAVTFICSYTDDISITEAVESLSVEIDVSACWNKIDDLELQLLELRNQLASFECEALILKRKVEELENQCEI</sequence>
<accession>A0ACC3ZKY0</accession>
<protein>
    <submittedName>
        <fullName evidence="1">Uncharacterized protein</fullName>
    </submittedName>
</protein>
<name>A0ACC3ZKY0_COLTU</name>